<dbReference type="Proteomes" id="UP000199354">
    <property type="component" value="Unassembled WGS sequence"/>
</dbReference>
<proteinExistence type="predicted"/>
<gene>
    <name evidence="2" type="ORF">SAMN02927903_01823</name>
</gene>
<evidence type="ECO:0000313" key="2">
    <source>
        <dbReference type="EMBL" id="SCY60403.1"/>
    </source>
</evidence>
<feature type="region of interest" description="Disordered" evidence="1">
    <location>
        <begin position="138"/>
        <end position="173"/>
    </location>
</feature>
<dbReference type="AlphaFoldDB" id="A0A1G5H9F1"/>
<evidence type="ECO:0000313" key="3">
    <source>
        <dbReference type="Proteomes" id="UP000199354"/>
    </source>
</evidence>
<sequence length="377" mass="42500">MVMKKKLEAELMSIAHRILKMKNKSDLVELQQETQRLYEKLSVLRFVEDHFAGSQPTIGQIEEQLDAQVSNDAVVEAPEVAAIVEPSVEPEKQEALGEIISGVSENASKQEVEDEPVVAVEPETTEVEPETIEEEVAPVAELESPEEQVAPVEAEATAEPAPEQAEEPAANEKAEDVFKPAFEWAFDAKNEEKEPTPVEAKITPAQISFDDLLGQDYVDPVFVKPEEVETPTQTPSEEDQRAAELAESNRRLAELRDATKDVIQPRELKPEIKPDVIPISRNFNDTANVISLNKETLNERVSKGITIGLNDRIAFMKHLFNNSSEDYNRVLSQLITIDTIDEARNFIENMVKPDYNNWDGKDEYEQRFMEIIEKKFA</sequence>
<protein>
    <submittedName>
        <fullName evidence="2">Uncharacterized protein</fullName>
    </submittedName>
</protein>
<name>A0A1G5H9F1_9FLAO</name>
<keyword evidence="3" id="KW-1185">Reference proteome</keyword>
<feature type="compositionally biased region" description="Low complexity" evidence="1">
    <location>
        <begin position="138"/>
        <end position="163"/>
    </location>
</feature>
<dbReference type="EMBL" id="FMVF01000007">
    <property type="protein sequence ID" value="SCY60403.1"/>
    <property type="molecule type" value="Genomic_DNA"/>
</dbReference>
<accession>A0A1G5H9F1</accession>
<evidence type="ECO:0000256" key="1">
    <source>
        <dbReference type="SAM" id="MobiDB-lite"/>
    </source>
</evidence>
<reference evidence="2 3" key="1">
    <citation type="submission" date="2016-10" db="EMBL/GenBank/DDBJ databases">
        <authorList>
            <person name="de Groot N.N."/>
        </authorList>
    </citation>
    <scope>NUCLEOTIDE SEQUENCE [LARGE SCALE GENOMIC DNA]</scope>
    <source>
        <strain evidence="2 3">CGMCC 1.7031</strain>
    </source>
</reference>
<organism evidence="2 3">
    <name type="scientific">Flavobacterium caeni</name>
    <dbReference type="NCBI Taxonomy" id="490189"/>
    <lineage>
        <taxon>Bacteria</taxon>
        <taxon>Pseudomonadati</taxon>
        <taxon>Bacteroidota</taxon>
        <taxon>Flavobacteriia</taxon>
        <taxon>Flavobacteriales</taxon>
        <taxon>Flavobacteriaceae</taxon>
        <taxon>Flavobacterium</taxon>
    </lineage>
</organism>
<dbReference type="STRING" id="490189.SAMN02927903_01823"/>